<evidence type="ECO:0000259" key="6">
    <source>
        <dbReference type="Pfam" id="PF00155"/>
    </source>
</evidence>
<accession>A0A9D1TVP3</accession>
<comment type="caution">
    <text evidence="7">The sequence shown here is derived from an EMBL/GenBank/DDBJ whole genome shotgun (WGS) entry which is preliminary data.</text>
</comment>
<dbReference type="Proteomes" id="UP000823933">
    <property type="component" value="Unassembled WGS sequence"/>
</dbReference>
<evidence type="ECO:0000256" key="3">
    <source>
        <dbReference type="ARBA" id="ARBA00022898"/>
    </source>
</evidence>
<comment type="similarity">
    <text evidence="5">Belongs to the class-II pyridoxal-phosphate-dependent aminotransferase family. MalY/PatB cystathionine beta-lyase subfamily.</text>
</comment>
<reference evidence="7" key="1">
    <citation type="journal article" date="2021" name="PeerJ">
        <title>Extensive microbial diversity within the chicken gut microbiome revealed by metagenomics and culture.</title>
        <authorList>
            <person name="Gilroy R."/>
            <person name="Ravi A."/>
            <person name="Getino M."/>
            <person name="Pursley I."/>
            <person name="Horton D.L."/>
            <person name="Alikhan N.F."/>
            <person name="Baker D."/>
            <person name="Gharbi K."/>
            <person name="Hall N."/>
            <person name="Watson M."/>
            <person name="Adriaenssens E.M."/>
            <person name="Foster-Nyarko E."/>
            <person name="Jarju S."/>
            <person name="Secka A."/>
            <person name="Antonio M."/>
            <person name="Oren A."/>
            <person name="Chaudhuri R.R."/>
            <person name="La Ragione R."/>
            <person name="Hildebrand F."/>
            <person name="Pallen M.J."/>
        </authorList>
    </citation>
    <scope>NUCLEOTIDE SEQUENCE</scope>
    <source>
        <strain evidence="7">ChiHcolR34-3080</strain>
    </source>
</reference>
<dbReference type="Gene3D" id="3.90.1150.10">
    <property type="entry name" value="Aspartate Aminotransferase, domain 1"/>
    <property type="match status" value="1"/>
</dbReference>
<feature type="domain" description="Aminotransferase class I/classII large" evidence="6">
    <location>
        <begin position="104"/>
        <end position="398"/>
    </location>
</feature>
<dbReference type="Pfam" id="PF00155">
    <property type="entry name" value="Aminotran_1_2"/>
    <property type="match status" value="1"/>
</dbReference>
<dbReference type="InterPro" id="IPR015422">
    <property type="entry name" value="PyrdxlP-dep_Trfase_small"/>
</dbReference>
<protein>
    <recommendedName>
        <fullName evidence="2">cysteine-S-conjugate beta-lyase</fullName>
        <ecNumber evidence="2">4.4.1.13</ecNumber>
    </recommendedName>
</protein>
<keyword evidence="7" id="KW-0032">Aminotransferase</keyword>
<evidence type="ECO:0000313" key="8">
    <source>
        <dbReference type="Proteomes" id="UP000823933"/>
    </source>
</evidence>
<dbReference type="InterPro" id="IPR051798">
    <property type="entry name" value="Class-II_PLP-Dep_Aminotrans"/>
</dbReference>
<dbReference type="EC" id="4.4.1.13" evidence="2"/>
<keyword evidence="3" id="KW-0663">Pyridoxal phosphate</keyword>
<dbReference type="GO" id="GO:0047804">
    <property type="term" value="F:cysteine-S-conjugate beta-lyase activity"/>
    <property type="evidence" value="ECO:0007669"/>
    <property type="project" value="UniProtKB-EC"/>
</dbReference>
<dbReference type="EMBL" id="DXHQ01000008">
    <property type="protein sequence ID" value="HIW07910.1"/>
    <property type="molecule type" value="Genomic_DNA"/>
</dbReference>
<dbReference type="InterPro" id="IPR004839">
    <property type="entry name" value="Aminotransferase_I/II_large"/>
</dbReference>
<comment type="cofactor">
    <cofactor evidence="1">
        <name>pyridoxal 5'-phosphate</name>
        <dbReference type="ChEBI" id="CHEBI:597326"/>
    </cofactor>
</comment>
<gene>
    <name evidence="7" type="ORF">H9890_00730</name>
</gene>
<dbReference type="AlphaFoldDB" id="A0A9D1TVP3"/>
<reference evidence="7" key="2">
    <citation type="submission" date="2021-04" db="EMBL/GenBank/DDBJ databases">
        <authorList>
            <person name="Gilroy R."/>
        </authorList>
    </citation>
    <scope>NUCLEOTIDE SEQUENCE</scope>
    <source>
        <strain evidence="7">ChiHcolR34-3080</strain>
    </source>
</reference>
<keyword evidence="7" id="KW-0808">Transferase</keyword>
<evidence type="ECO:0000256" key="2">
    <source>
        <dbReference type="ARBA" id="ARBA00012224"/>
    </source>
</evidence>
<dbReference type="PANTHER" id="PTHR43525:SF1">
    <property type="entry name" value="PROTEIN MALY"/>
    <property type="match status" value="1"/>
</dbReference>
<evidence type="ECO:0000256" key="4">
    <source>
        <dbReference type="ARBA" id="ARBA00023239"/>
    </source>
</evidence>
<dbReference type="GO" id="GO:0030170">
    <property type="term" value="F:pyridoxal phosphate binding"/>
    <property type="evidence" value="ECO:0007669"/>
    <property type="project" value="InterPro"/>
</dbReference>
<sequence>MQYDFTSILDRHGRDSIAVDGLGRSPGFAPDAPQPGFDAIPMWVADMNFPTVPTVPAALIERASHPAYGYFETTEAYYDAIIGWQVQRNGCNPALLTRDCIGYENGVLGGVVSALTSFANPGDPVLVHSPTYIGFTKSLKNNGFEIVHSPLVRDEAGVWRMDYADMDRKLKEHHIHAAILCSPHNPCGRVWTPEELACAMEVYRVNDCVVISDEIWSDILLNGHKHTPTQSVSEDARRRTIALYAPSKTFNLAGLVGSYHIIYDEYLRDRVRAKASKSHYNSMNVLSMHALIGAYRPEGHAWVDQLCKVLSGNVNFACDYIRAHFDGVEAAKPEGTYMLFADCTKWCAAHGKTIEEVEKAAWAVGVALQDGRMFHGPFALRINLALPFARVQEAFRRLDRYVFNA</sequence>
<keyword evidence="4" id="KW-0456">Lyase</keyword>
<dbReference type="CDD" id="cd00609">
    <property type="entry name" value="AAT_like"/>
    <property type="match status" value="1"/>
</dbReference>
<evidence type="ECO:0000313" key="7">
    <source>
        <dbReference type="EMBL" id="HIW07910.1"/>
    </source>
</evidence>
<organism evidence="7 8">
    <name type="scientific">Candidatus Faecalibacterium intestinigallinarum</name>
    <dbReference type="NCBI Taxonomy" id="2838581"/>
    <lineage>
        <taxon>Bacteria</taxon>
        <taxon>Bacillati</taxon>
        <taxon>Bacillota</taxon>
        <taxon>Clostridia</taxon>
        <taxon>Eubacteriales</taxon>
        <taxon>Oscillospiraceae</taxon>
        <taxon>Faecalibacterium</taxon>
    </lineage>
</organism>
<dbReference type="GO" id="GO:0008483">
    <property type="term" value="F:transaminase activity"/>
    <property type="evidence" value="ECO:0007669"/>
    <property type="project" value="UniProtKB-KW"/>
</dbReference>
<dbReference type="Gene3D" id="3.40.640.10">
    <property type="entry name" value="Type I PLP-dependent aspartate aminotransferase-like (Major domain)"/>
    <property type="match status" value="1"/>
</dbReference>
<name>A0A9D1TVP3_9FIRM</name>
<dbReference type="InterPro" id="IPR015421">
    <property type="entry name" value="PyrdxlP-dep_Trfase_major"/>
</dbReference>
<evidence type="ECO:0000256" key="1">
    <source>
        <dbReference type="ARBA" id="ARBA00001933"/>
    </source>
</evidence>
<dbReference type="PANTHER" id="PTHR43525">
    <property type="entry name" value="PROTEIN MALY"/>
    <property type="match status" value="1"/>
</dbReference>
<proteinExistence type="inferred from homology"/>
<dbReference type="SUPFAM" id="SSF53383">
    <property type="entry name" value="PLP-dependent transferases"/>
    <property type="match status" value="1"/>
</dbReference>
<dbReference type="InterPro" id="IPR015424">
    <property type="entry name" value="PyrdxlP-dep_Trfase"/>
</dbReference>
<evidence type="ECO:0000256" key="5">
    <source>
        <dbReference type="ARBA" id="ARBA00037974"/>
    </source>
</evidence>